<sequence length="262" mass="28118">MLEHGSNNSLPAKYRIALALSTALLIHTLLLSGIPSLVQDAPVRHREQLTLELVATTTTQATPAPDSSRQNPEPDPATNAVPDNSNPEPIKPDILASQSQQKTGHQDFKTRENARASEQTEKTGPAEAALASPASSSPPVSGARGQVAEKENTGELTRITQSSSEQDPYLAKLAIHLANQLDAQRIPAIRDLRDSSTMELELQLLSNGALTRVRVIRSTGIAQIDRAAYRAALAASPYPQPPPGKPDNSHFEVKLVFAPSRL</sequence>
<dbReference type="NCBIfam" id="TIGR01352">
    <property type="entry name" value="tonB_Cterm"/>
    <property type="match status" value="1"/>
</dbReference>
<protein>
    <submittedName>
        <fullName evidence="7">TonB family protein</fullName>
    </submittedName>
</protein>
<evidence type="ECO:0000259" key="6">
    <source>
        <dbReference type="PROSITE" id="PS52015"/>
    </source>
</evidence>
<feature type="region of interest" description="Disordered" evidence="5">
    <location>
        <begin position="57"/>
        <end position="165"/>
    </location>
</feature>
<feature type="compositionally biased region" description="Basic and acidic residues" evidence="5">
    <location>
        <begin position="104"/>
        <end position="121"/>
    </location>
</feature>
<dbReference type="InterPro" id="IPR006260">
    <property type="entry name" value="TonB/TolA_C"/>
</dbReference>
<name>A0ABW2IWA4_9GAMM</name>
<feature type="compositionally biased region" description="Polar residues" evidence="5">
    <location>
        <begin position="154"/>
        <end position="165"/>
    </location>
</feature>
<reference evidence="8" key="1">
    <citation type="journal article" date="2019" name="Int. J. Syst. Evol. Microbiol.">
        <title>The Global Catalogue of Microorganisms (GCM) 10K type strain sequencing project: providing services to taxonomists for standard genome sequencing and annotation.</title>
        <authorList>
            <consortium name="The Broad Institute Genomics Platform"/>
            <consortium name="The Broad Institute Genome Sequencing Center for Infectious Disease"/>
            <person name="Wu L."/>
            <person name="Ma J."/>
        </authorList>
    </citation>
    <scope>NUCLEOTIDE SEQUENCE [LARGE SCALE GENOMIC DNA]</scope>
    <source>
        <strain evidence="8">CCUG 60559</strain>
    </source>
</reference>
<dbReference type="Pfam" id="PF03544">
    <property type="entry name" value="TonB_C"/>
    <property type="match status" value="1"/>
</dbReference>
<evidence type="ECO:0000313" key="8">
    <source>
        <dbReference type="Proteomes" id="UP001596506"/>
    </source>
</evidence>
<evidence type="ECO:0000256" key="5">
    <source>
        <dbReference type="SAM" id="MobiDB-lite"/>
    </source>
</evidence>
<comment type="subcellular location">
    <subcellularLocation>
        <location evidence="1">Membrane</location>
        <topology evidence="1">Single-pass membrane protein</topology>
    </subcellularLocation>
</comment>
<dbReference type="RefSeq" id="WP_100688487.1">
    <property type="nucleotide sequence ID" value="NZ_JBHTBD010000003.1"/>
</dbReference>
<evidence type="ECO:0000256" key="3">
    <source>
        <dbReference type="ARBA" id="ARBA00022989"/>
    </source>
</evidence>
<keyword evidence="8" id="KW-1185">Reference proteome</keyword>
<dbReference type="EMBL" id="JBHTBD010000003">
    <property type="protein sequence ID" value="MFC7295126.1"/>
    <property type="molecule type" value="Genomic_DNA"/>
</dbReference>
<feature type="domain" description="TonB C-terminal" evidence="6">
    <location>
        <begin position="170"/>
        <end position="262"/>
    </location>
</feature>
<organism evidence="7 8">
    <name type="scientific">Marinobacter aromaticivorans</name>
    <dbReference type="NCBI Taxonomy" id="1494078"/>
    <lineage>
        <taxon>Bacteria</taxon>
        <taxon>Pseudomonadati</taxon>
        <taxon>Pseudomonadota</taxon>
        <taxon>Gammaproteobacteria</taxon>
        <taxon>Pseudomonadales</taxon>
        <taxon>Marinobacteraceae</taxon>
        <taxon>Marinobacter</taxon>
    </lineage>
</organism>
<accession>A0ABW2IWA4</accession>
<dbReference type="InterPro" id="IPR037682">
    <property type="entry name" value="TonB_C"/>
</dbReference>
<dbReference type="SUPFAM" id="SSF74653">
    <property type="entry name" value="TolA/TonB C-terminal domain"/>
    <property type="match status" value="1"/>
</dbReference>
<evidence type="ECO:0000256" key="1">
    <source>
        <dbReference type="ARBA" id="ARBA00004167"/>
    </source>
</evidence>
<keyword evidence="4" id="KW-0472">Membrane</keyword>
<feature type="compositionally biased region" description="Low complexity" evidence="5">
    <location>
        <begin position="125"/>
        <end position="143"/>
    </location>
</feature>
<evidence type="ECO:0000256" key="2">
    <source>
        <dbReference type="ARBA" id="ARBA00022692"/>
    </source>
</evidence>
<proteinExistence type="predicted"/>
<dbReference type="Gene3D" id="3.30.1150.10">
    <property type="match status" value="1"/>
</dbReference>
<keyword evidence="3" id="KW-1133">Transmembrane helix</keyword>
<dbReference type="Proteomes" id="UP001596506">
    <property type="component" value="Unassembled WGS sequence"/>
</dbReference>
<gene>
    <name evidence="7" type="ORF">ACFQQA_10365</name>
</gene>
<keyword evidence="2" id="KW-0812">Transmembrane</keyword>
<dbReference type="PROSITE" id="PS52015">
    <property type="entry name" value="TONB_CTD"/>
    <property type="match status" value="1"/>
</dbReference>
<evidence type="ECO:0000256" key="4">
    <source>
        <dbReference type="ARBA" id="ARBA00023136"/>
    </source>
</evidence>
<evidence type="ECO:0000313" key="7">
    <source>
        <dbReference type="EMBL" id="MFC7295126.1"/>
    </source>
</evidence>
<comment type="caution">
    <text evidence="7">The sequence shown here is derived from an EMBL/GenBank/DDBJ whole genome shotgun (WGS) entry which is preliminary data.</text>
</comment>